<evidence type="ECO:0000313" key="1">
    <source>
        <dbReference type="EMBL" id="VAV99444.1"/>
    </source>
</evidence>
<organism evidence="1">
    <name type="scientific">hydrothermal vent metagenome</name>
    <dbReference type="NCBI Taxonomy" id="652676"/>
    <lineage>
        <taxon>unclassified sequences</taxon>
        <taxon>metagenomes</taxon>
        <taxon>ecological metagenomes</taxon>
    </lineage>
</organism>
<accession>A0A3B0RZT1</accession>
<gene>
    <name evidence="1" type="ORF">MNBD_ALPHA06-400</name>
</gene>
<dbReference type="InterPro" id="IPR032591">
    <property type="entry name" value="DUF4908"/>
</dbReference>
<dbReference type="Pfam" id="PF16252">
    <property type="entry name" value="DUF4908"/>
    <property type="match status" value="1"/>
</dbReference>
<sequence>MISVLASLLPSCYKMVLIMRYVFLHLLAFVVLAISLGAGRAYSQQSTEPAPDKITEILPEIPTKLRRQSSMREAFRSVQLRVQVQRFETMQGPPPFILDTTGARPLFRYERGGEVLVLTPVYTTRGDTLYKNDQGQVVLRLHRVGSATLFPRPRSQGVIAWTTGSASELGPPRVSIRRMTRLLGQIATDLAETLDHDLSISVIGATEQNAWLYLDAAMNVRSSFRQMRRAKAPDIWRKITMIRIGPAEQPAASISDFTMNLSITPQMGFSGRPSSLQIQNILSGQAALLPDELSSFPALADEEELLDDANSPTAKEVTFVGAR</sequence>
<reference evidence="1" key="1">
    <citation type="submission" date="2018-06" db="EMBL/GenBank/DDBJ databases">
        <authorList>
            <person name="Zhirakovskaya E."/>
        </authorList>
    </citation>
    <scope>NUCLEOTIDE SEQUENCE</scope>
</reference>
<proteinExistence type="predicted"/>
<dbReference type="EMBL" id="UOEE01000276">
    <property type="protein sequence ID" value="VAV99444.1"/>
    <property type="molecule type" value="Genomic_DNA"/>
</dbReference>
<name>A0A3B0RZT1_9ZZZZ</name>
<dbReference type="AlphaFoldDB" id="A0A3B0RZT1"/>
<protein>
    <submittedName>
        <fullName evidence="1">Uncharacterized protein</fullName>
    </submittedName>
</protein>